<evidence type="ECO:0000313" key="1">
    <source>
        <dbReference type="EMBL" id="KAH7905020.1"/>
    </source>
</evidence>
<organism evidence="1 2">
    <name type="scientific">Hygrophoropsis aurantiaca</name>
    <dbReference type="NCBI Taxonomy" id="72124"/>
    <lineage>
        <taxon>Eukaryota</taxon>
        <taxon>Fungi</taxon>
        <taxon>Dikarya</taxon>
        <taxon>Basidiomycota</taxon>
        <taxon>Agaricomycotina</taxon>
        <taxon>Agaricomycetes</taxon>
        <taxon>Agaricomycetidae</taxon>
        <taxon>Boletales</taxon>
        <taxon>Coniophorineae</taxon>
        <taxon>Hygrophoropsidaceae</taxon>
        <taxon>Hygrophoropsis</taxon>
    </lineage>
</organism>
<sequence>MAATYDKALKRADYSGITDKDKAKKAADKKAGVDRTEGPGADDPRCPEEYRHGHDGLNNLYGAPFEITIAGILRPSALCLLRSELGGLSTVRIQKGLDSDTASLAGSVSGSSTSLKQIDTLASPLDRQASASAAPSPIAESPARAKAATAADVAPVGPSPLAGATTT</sequence>
<keyword evidence="2" id="KW-1185">Reference proteome</keyword>
<dbReference type="EMBL" id="MU268294">
    <property type="protein sequence ID" value="KAH7905020.1"/>
    <property type="molecule type" value="Genomic_DNA"/>
</dbReference>
<accession>A0ACB7ZUX2</accession>
<name>A0ACB7ZUX2_9AGAM</name>
<gene>
    <name evidence="1" type="ORF">BJ138DRAFT_1183837</name>
</gene>
<dbReference type="Proteomes" id="UP000790377">
    <property type="component" value="Unassembled WGS sequence"/>
</dbReference>
<reference evidence="1" key="1">
    <citation type="journal article" date="2021" name="New Phytol.">
        <title>Evolutionary innovations through gain and loss of genes in the ectomycorrhizal Boletales.</title>
        <authorList>
            <person name="Wu G."/>
            <person name="Miyauchi S."/>
            <person name="Morin E."/>
            <person name="Kuo A."/>
            <person name="Drula E."/>
            <person name="Varga T."/>
            <person name="Kohler A."/>
            <person name="Feng B."/>
            <person name="Cao Y."/>
            <person name="Lipzen A."/>
            <person name="Daum C."/>
            <person name="Hundley H."/>
            <person name="Pangilinan J."/>
            <person name="Johnson J."/>
            <person name="Barry K."/>
            <person name="LaButti K."/>
            <person name="Ng V."/>
            <person name="Ahrendt S."/>
            <person name="Min B."/>
            <person name="Choi I.G."/>
            <person name="Park H."/>
            <person name="Plett J.M."/>
            <person name="Magnuson J."/>
            <person name="Spatafora J.W."/>
            <person name="Nagy L.G."/>
            <person name="Henrissat B."/>
            <person name="Grigoriev I.V."/>
            <person name="Yang Z.L."/>
            <person name="Xu J."/>
            <person name="Martin F.M."/>
        </authorList>
    </citation>
    <scope>NUCLEOTIDE SEQUENCE</scope>
    <source>
        <strain evidence="1">ATCC 28755</strain>
    </source>
</reference>
<evidence type="ECO:0000313" key="2">
    <source>
        <dbReference type="Proteomes" id="UP000790377"/>
    </source>
</evidence>
<comment type="caution">
    <text evidence="1">The sequence shown here is derived from an EMBL/GenBank/DDBJ whole genome shotgun (WGS) entry which is preliminary data.</text>
</comment>
<protein>
    <submittedName>
        <fullName evidence="1">Uncharacterized protein</fullName>
    </submittedName>
</protein>
<proteinExistence type="predicted"/>